<accession>A0A1V8T2K0</accession>
<protein>
    <submittedName>
        <fullName evidence="2">Uncharacterized protein</fullName>
    </submittedName>
</protein>
<evidence type="ECO:0000313" key="3">
    <source>
        <dbReference type="Proteomes" id="UP000192596"/>
    </source>
</evidence>
<feature type="chain" id="PRO_5010705006" evidence="1">
    <location>
        <begin position="21"/>
        <end position="139"/>
    </location>
</feature>
<dbReference type="Proteomes" id="UP000192596">
    <property type="component" value="Unassembled WGS sequence"/>
</dbReference>
<name>A0A1V8T2K0_9PEZI</name>
<reference evidence="3" key="1">
    <citation type="submission" date="2017-03" db="EMBL/GenBank/DDBJ databases">
        <title>Genomes of endolithic fungi from Antarctica.</title>
        <authorList>
            <person name="Coleine C."/>
            <person name="Masonjones S."/>
            <person name="Stajich J.E."/>
        </authorList>
    </citation>
    <scope>NUCLEOTIDE SEQUENCE [LARGE SCALE GENOMIC DNA]</scope>
    <source>
        <strain evidence="3">CCFEE 5527</strain>
    </source>
</reference>
<dbReference type="EMBL" id="NAJO01000019">
    <property type="protein sequence ID" value="OQO05438.1"/>
    <property type="molecule type" value="Genomic_DNA"/>
</dbReference>
<sequence>MSARMIVVVSAAFLFHLTAAMDVPDQSGFNGSFFEDALLYIDGAVDSVMEAAFQAAVARASTSARTAAIVANLLHPQHMLDGLGAAAAEFYVQQQDLEVNTSKCPTTSKNLLGPFSTHRQRPLNHKHITYRLRIDFPPL</sequence>
<gene>
    <name evidence="2" type="ORF">B0A48_09207</name>
</gene>
<evidence type="ECO:0000256" key="1">
    <source>
        <dbReference type="SAM" id="SignalP"/>
    </source>
</evidence>
<dbReference type="InParanoid" id="A0A1V8T2K0"/>
<proteinExistence type="predicted"/>
<evidence type="ECO:0000313" key="2">
    <source>
        <dbReference type="EMBL" id="OQO05438.1"/>
    </source>
</evidence>
<keyword evidence="3" id="KW-1185">Reference proteome</keyword>
<organism evidence="2 3">
    <name type="scientific">Cryoendolithus antarcticus</name>
    <dbReference type="NCBI Taxonomy" id="1507870"/>
    <lineage>
        <taxon>Eukaryota</taxon>
        <taxon>Fungi</taxon>
        <taxon>Dikarya</taxon>
        <taxon>Ascomycota</taxon>
        <taxon>Pezizomycotina</taxon>
        <taxon>Dothideomycetes</taxon>
        <taxon>Dothideomycetidae</taxon>
        <taxon>Cladosporiales</taxon>
        <taxon>Cladosporiaceae</taxon>
        <taxon>Cryoendolithus</taxon>
    </lineage>
</organism>
<keyword evidence="1" id="KW-0732">Signal</keyword>
<feature type="signal peptide" evidence="1">
    <location>
        <begin position="1"/>
        <end position="20"/>
    </location>
</feature>
<comment type="caution">
    <text evidence="2">The sequence shown here is derived from an EMBL/GenBank/DDBJ whole genome shotgun (WGS) entry which is preliminary data.</text>
</comment>
<dbReference type="AlphaFoldDB" id="A0A1V8T2K0"/>